<evidence type="ECO:0000313" key="3">
    <source>
        <dbReference type="EMBL" id="MBA9006982.1"/>
    </source>
</evidence>
<name>A0A7W3N3X4_9ACTN</name>
<organism evidence="3 4">
    <name type="scientific">Thermomonospora cellulosilytica</name>
    <dbReference type="NCBI Taxonomy" id="1411118"/>
    <lineage>
        <taxon>Bacteria</taxon>
        <taxon>Bacillati</taxon>
        <taxon>Actinomycetota</taxon>
        <taxon>Actinomycetes</taxon>
        <taxon>Streptosporangiales</taxon>
        <taxon>Thermomonosporaceae</taxon>
        <taxon>Thermomonospora</taxon>
    </lineage>
</organism>
<keyword evidence="2" id="KW-1133">Transmembrane helix</keyword>
<feature type="compositionally biased region" description="Low complexity" evidence="1">
    <location>
        <begin position="325"/>
        <end position="340"/>
    </location>
</feature>
<evidence type="ECO:0000256" key="2">
    <source>
        <dbReference type="SAM" id="Phobius"/>
    </source>
</evidence>
<evidence type="ECO:0000256" key="1">
    <source>
        <dbReference type="SAM" id="MobiDB-lite"/>
    </source>
</evidence>
<feature type="transmembrane region" description="Helical" evidence="2">
    <location>
        <begin position="64"/>
        <end position="84"/>
    </location>
</feature>
<dbReference type="AlphaFoldDB" id="A0A7W3N3X4"/>
<dbReference type="EMBL" id="JACJII010000001">
    <property type="protein sequence ID" value="MBA9006982.1"/>
    <property type="molecule type" value="Genomic_DNA"/>
</dbReference>
<protein>
    <submittedName>
        <fullName evidence="3">Uncharacterized protein</fullName>
    </submittedName>
</protein>
<feature type="transmembrane region" description="Helical" evidence="2">
    <location>
        <begin position="21"/>
        <end position="44"/>
    </location>
</feature>
<keyword evidence="4" id="KW-1185">Reference proteome</keyword>
<keyword evidence="2" id="KW-0812">Transmembrane</keyword>
<feature type="transmembrane region" description="Helical" evidence="2">
    <location>
        <begin position="139"/>
        <end position="163"/>
    </location>
</feature>
<sequence>MTATALSAPPSAMPRPGRVRALRRAVCFTTIAACAPYLALKIAWLCGSTVGWKVPADAEGSALYVANAITLGLDAVAVVVASAFTYRWGLRLPAWLVLPPIWIGTGLLVPIALAAPIALSVEAASGPAATDTGSSLYGWVYLMVYGGFTLQAVGLTAAFVFYARERWSEVFRIRTAELPTGPTRPLQTALAGTGTVLAVVYAAAQLYWAFGGTLGQDGERTGPSVAVSAVWAVLALAGAGGLLTMVHRLGGGPLWRPLGIAWVGAGSLFAQSLYLLLVAIGRPGGMGEDATAASACVFLAGVLGGLLLGVTGMMRLAERAAPNGPARRPQSASPTASSAP</sequence>
<feature type="transmembrane region" description="Helical" evidence="2">
    <location>
        <begin position="292"/>
        <end position="310"/>
    </location>
</feature>
<feature type="region of interest" description="Disordered" evidence="1">
    <location>
        <begin position="320"/>
        <end position="340"/>
    </location>
</feature>
<reference evidence="3 4" key="1">
    <citation type="submission" date="2020-08" db="EMBL/GenBank/DDBJ databases">
        <title>Sequencing the genomes of 1000 actinobacteria strains.</title>
        <authorList>
            <person name="Klenk H.-P."/>
        </authorList>
    </citation>
    <scope>NUCLEOTIDE SEQUENCE [LARGE SCALE GENOMIC DNA]</scope>
    <source>
        <strain evidence="3 4">DSM 45823</strain>
    </source>
</reference>
<dbReference type="Proteomes" id="UP000539313">
    <property type="component" value="Unassembled WGS sequence"/>
</dbReference>
<dbReference type="RefSeq" id="WP_182707712.1">
    <property type="nucleotide sequence ID" value="NZ_JACJII010000001.1"/>
</dbReference>
<gene>
    <name evidence="3" type="ORF">HNR21_005864</name>
</gene>
<accession>A0A7W3N3X4</accession>
<feature type="transmembrane region" description="Helical" evidence="2">
    <location>
        <begin position="258"/>
        <end position="280"/>
    </location>
</feature>
<feature type="transmembrane region" description="Helical" evidence="2">
    <location>
        <begin position="184"/>
        <end position="204"/>
    </location>
</feature>
<evidence type="ECO:0000313" key="4">
    <source>
        <dbReference type="Proteomes" id="UP000539313"/>
    </source>
</evidence>
<feature type="transmembrane region" description="Helical" evidence="2">
    <location>
        <begin position="96"/>
        <end position="119"/>
    </location>
</feature>
<proteinExistence type="predicted"/>
<comment type="caution">
    <text evidence="3">The sequence shown here is derived from an EMBL/GenBank/DDBJ whole genome shotgun (WGS) entry which is preliminary data.</text>
</comment>
<keyword evidence="2" id="KW-0472">Membrane</keyword>
<feature type="transmembrane region" description="Helical" evidence="2">
    <location>
        <begin position="224"/>
        <end position="246"/>
    </location>
</feature>